<evidence type="ECO:0000313" key="3">
    <source>
        <dbReference type="Proteomes" id="UP000808349"/>
    </source>
</evidence>
<dbReference type="EMBL" id="JADKFW010000018">
    <property type="protein sequence ID" value="MBK9719345.1"/>
    <property type="molecule type" value="Genomic_DNA"/>
</dbReference>
<feature type="domain" description="CHAT" evidence="1">
    <location>
        <begin position="2"/>
        <end position="32"/>
    </location>
</feature>
<accession>A0A9D7SCY2</accession>
<dbReference type="AlphaFoldDB" id="A0A9D7SCY2"/>
<evidence type="ECO:0000313" key="2">
    <source>
        <dbReference type="EMBL" id="MBK9719345.1"/>
    </source>
</evidence>
<comment type="caution">
    <text evidence="2">The sequence shown here is derived from an EMBL/GenBank/DDBJ whole genome shotgun (WGS) entry which is preliminary data.</text>
</comment>
<dbReference type="Pfam" id="PF12770">
    <property type="entry name" value="CHAT"/>
    <property type="match status" value="1"/>
</dbReference>
<protein>
    <submittedName>
        <fullName evidence="2">CHAT domain-containing protein</fullName>
    </submittedName>
</protein>
<dbReference type="Proteomes" id="UP000808349">
    <property type="component" value="Unassembled WGS sequence"/>
</dbReference>
<evidence type="ECO:0000259" key="1">
    <source>
        <dbReference type="Pfam" id="PF12770"/>
    </source>
</evidence>
<sequence>GSSVSSLWKVNDGSTAILMKYFYKELSTGKSKRSH</sequence>
<dbReference type="InterPro" id="IPR024983">
    <property type="entry name" value="CHAT_dom"/>
</dbReference>
<gene>
    <name evidence="2" type="ORF">IPO85_17885</name>
</gene>
<name>A0A9D7SCY2_9BACT</name>
<proteinExistence type="predicted"/>
<organism evidence="2 3">
    <name type="scientific">Candidatus Defluviibacterium haderslevense</name>
    <dbReference type="NCBI Taxonomy" id="2981993"/>
    <lineage>
        <taxon>Bacteria</taxon>
        <taxon>Pseudomonadati</taxon>
        <taxon>Bacteroidota</taxon>
        <taxon>Saprospiria</taxon>
        <taxon>Saprospirales</taxon>
        <taxon>Saprospiraceae</taxon>
        <taxon>Candidatus Defluviibacterium</taxon>
    </lineage>
</organism>
<reference evidence="2 3" key="1">
    <citation type="submission" date="2020-10" db="EMBL/GenBank/DDBJ databases">
        <title>Connecting structure to function with the recovery of over 1000 high-quality activated sludge metagenome-assembled genomes encoding full-length rRNA genes using long-read sequencing.</title>
        <authorList>
            <person name="Singleton C.M."/>
            <person name="Petriglieri F."/>
            <person name="Kristensen J.M."/>
            <person name="Kirkegaard R.H."/>
            <person name="Michaelsen T.Y."/>
            <person name="Andersen M.H."/>
            <person name="Karst S.M."/>
            <person name="Dueholm M.S."/>
            <person name="Nielsen P.H."/>
            <person name="Albertsen M."/>
        </authorList>
    </citation>
    <scope>NUCLEOTIDE SEQUENCE [LARGE SCALE GENOMIC DNA]</scope>
    <source>
        <strain evidence="2">Ribe_18-Q3-R11-54_BAT3C.373</strain>
    </source>
</reference>
<feature type="non-terminal residue" evidence="2">
    <location>
        <position position="1"/>
    </location>
</feature>